<dbReference type="PANTHER" id="PTHR36427:SF3">
    <property type="entry name" value="LARGE RIBOSOMAL SUBUNIT PROTEIN UL1M"/>
    <property type="match status" value="1"/>
</dbReference>
<dbReference type="InterPro" id="IPR005878">
    <property type="entry name" value="Ribosom_uL1_bac-type"/>
</dbReference>
<protein>
    <recommendedName>
        <fullName evidence="8 9">Large ribosomal subunit protein uL1</fullName>
    </recommendedName>
</protein>
<keyword evidence="4 9" id="KW-0810">Translation regulation</keyword>
<dbReference type="HAMAP" id="MF_01318_B">
    <property type="entry name" value="Ribosomal_uL1_B"/>
    <property type="match status" value="1"/>
</dbReference>
<keyword evidence="7 9" id="KW-0687">Ribonucleoprotein</keyword>
<evidence type="ECO:0000256" key="3">
    <source>
        <dbReference type="ARBA" id="ARBA00022730"/>
    </source>
</evidence>
<comment type="function">
    <text evidence="9">Protein L1 is also a translational repressor protein, it controls the translation of the L11 operon by binding to its mRNA.</text>
</comment>
<dbReference type="EMBL" id="DSBX01000157">
    <property type="protein sequence ID" value="HDQ99463.1"/>
    <property type="molecule type" value="Genomic_DNA"/>
</dbReference>
<proteinExistence type="inferred from homology"/>
<keyword evidence="9" id="KW-0820">tRNA-binding</keyword>
<evidence type="ECO:0000256" key="9">
    <source>
        <dbReference type="HAMAP-Rule" id="MF_01318"/>
    </source>
</evidence>
<dbReference type="PANTHER" id="PTHR36427">
    <property type="entry name" value="54S RIBOSOMAL PROTEIN L1, MITOCHONDRIAL"/>
    <property type="match status" value="1"/>
</dbReference>
<evidence type="ECO:0000256" key="4">
    <source>
        <dbReference type="ARBA" id="ARBA00022845"/>
    </source>
</evidence>
<dbReference type="InterPro" id="IPR023674">
    <property type="entry name" value="Ribosomal_uL1-like"/>
</dbReference>
<dbReference type="GO" id="GO:0000049">
    <property type="term" value="F:tRNA binding"/>
    <property type="evidence" value="ECO:0007669"/>
    <property type="project" value="UniProtKB-KW"/>
</dbReference>
<comment type="similarity">
    <text evidence="1 9">Belongs to the universal ribosomal protein uL1 family.</text>
</comment>
<dbReference type="GO" id="GO:0015934">
    <property type="term" value="C:large ribosomal subunit"/>
    <property type="evidence" value="ECO:0007669"/>
    <property type="project" value="InterPro"/>
</dbReference>
<evidence type="ECO:0000313" key="10">
    <source>
        <dbReference type="EMBL" id="HDQ99463.1"/>
    </source>
</evidence>
<dbReference type="CDD" id="cd00403">
    <property type="entry name" value="Ribosomal_L1"/>
    <property type="match status" value="1"/>
</dbReference>
<dbReference type="InterPro" id="IPR028364">
    <property type="entry name" value="Ribosomal_uL1/biogenesis"/>
</dbReference>
<reference evidence="10" key="1">
    <citation type="journal article" date="2020" name="mSystems">
        <title>Genome- and Community-Level Interaction Insights into Carbon Utilization and Element Cycling Functions of Hydrothermarchaeota in Hydrothermal Sediment.</title>
        <authorList>
            <person name="Zhou Z."/>
            <person name="Liu Y."/>
            <person name="Xu W."/>
            <person name="Pan J."/>
            <person name="Luo Z.H."/>
            <person name="Li M."/>
        </authorList>
    </citation>
    <scope>NUCLEOTIDE SEQUENCE [LARGE SCALE GENOMIC DNA]</scope>
    <source>
        <strain evidence="10">SpSt-1182</strain>
    </source>
</reference>
<dbReference type="GO" id="GO:0019843">
    <property type="term" value="F:rRNA binding"/>
    <property type="evidence" value="ECO:0007669"/>
    <property type="project" value="UniProtKB-UniRule"/>
</dbReference>
<dbReference type="FunFam" id="3.40.50.790:FF:000001">
    <property type="entry name" value="50S ribosomal protein L1"/>
    <property type="match status" value="1"/>
</dbReference>
<dbReference type="Pfam" id="PF00687">
    <property type="entry name" value="Ribosomal_L1"/>
    <property type="match status" value="1"/>
</dbReference>
<dbReference type="InterPro" id="IPR002143">
    <property type="entry name" value="Ribosomal_uL1"/>
</dbReference>
<comment type="caution">
    <text evidence="10">The sequence shown here is derived from an EMBL/GenBank/DDBJ whole genome shotgun (WGS) entry which is preliminary data.</text>
</comment>
<gene>
    <name evidence="9" type="primary">rplA</name>
    <name evidence="10" type="ORF">ENN51_04160</name>
</gene>
<keyword evidence="2 9" id="KW-0678">Repressor</keyword>
<dbReference type="GO" id="GO:0006417">
    <property type="term" value="P:regulation of translation"/>
    <property type="evidence" value="ECO:0007669"/>
    <property type="project" value="UniProtKB-KW"/>
</dbReference>
<dbReference type="GO" id="GO:0003735">
    <property type="term" value="F:structural constituent of ribosome"/>
    <property type="evidence" value="ECO:0007669"/>
    <property type="project" value="InterPro"/>
</dbReference>
<evidence type="ECO:0000256" key="8">
    <source>
        <dbReference type="ARBA" id="ARBA00035241"/>
    </source>
</evidence>
<comment type="subunit">
    <text evidence="9">Part of the 50S ribosomal subunit.</text>
</comment>
<evidence type="ECO:0000256" key="2">
    <source>
        <dbReference type="ARBA" id="ARBA00022491"/>
    </source>
</evidence>
<keyword evidence="3 9" id="KW-0699">rRNA-binding</keyword>
<dbReference type="Gene3D" id="3.30.190.20">
    <property type="match status" value="1"/>
</dbReference>
<evidence type="ECO:0000256" key="1">
    <source>
        <dbReference type="ARBA" id="ARBA00010531"/>
    </source>
</evidence>
<dbReference type="InterPro" id="IPR016095">
    <property type="entry name" value="Ribosomal_uL1_3-a/b-sand"/>
</dbReference>
<dbReference type="NCBIfam" id="TIGR01169">
    <property type="entry name" value="rplA_bact"/>
    <property type="match status" value="1"/>
</dbReference>
<dbReference type="Proteomes" id="UP000885672">
    <property type="component" value="Unassembled WGS sequence"/>
</dbReference>
<dbReference type="PIRSF" id="PIRSF002155">
    <property type="entry name" value="Ribosomal_L1"/>
    <property type="match status" value="1"/>
</dbReference>
<organism evidence="10">
    <name type="scientific">candidate division WOR-3 bacterium</name>
    <dbReference type="NCBI Taxonomy" id="2052148"/>
    <lineage>
        <taxon>Bacteria</taxon>
        <taxon>Bacteria division WOR-3</taxon>
    </lineage>
</organism>
<dbReference type="SUPFAM" id="SSF56808">
    <property type="entry name" value="Ribosomal protein L1"/>
    <property type="match status" value="1"/>
</dbReference>
<dbReference type="Gene3D" id="3.40.50.790">
    <property type="match status" value="1"/>
</dbReference>
<dbReference type="GO" id="GO:0006412">
    <property type="term" value="P:translation"/>
    <property type="evidence" value="ECO:0007669"/>
    <property type="project" value="UniProtKB-UniRule"/>
</dbReference>
<dbReference type="AlphaFoldDB" id="A0A7V0T5T7"/>
<evidence type="ECO:0000256" key="7">
    <source>
        <dbReference type="ARBA" id="ARBA00023274"/>
    </source>
</evidence>
<keyword evidence="6 9" id="KW-0689">Ribosomal protein</keyword>
<accession>A0A7V0T5T7</accession>
<evidence type="ECO:0000256" key="5">
    <source>
        <dbReference type="ARBA" id="ARBA00022884"/>
    </source>
</evidence>
<name>A0A7V0T5T7_UNCW3</name>
<evidence type="ECO:0000256" key="6">
    <source>
        <dbReference type="ARBA" id="ARBA00022980"/>
    </source>
</evidence>
<keyword evidence="5 9" id="KW-0694">RNA-binding</keyword>
<comment type="function">
    <text evidence="9">Binds directly to 23S rRNA. The L1 stalk is quite mobile in the ribosome, and is involved in E site tRNA release.</text>
</comment>
<sequence length="236" mass="25749">MRRSRRYTALSEQYERSKEYRLAEAVELVRKHATARFDESVDIAVKLGIDPKKQDQMVRGTVGLPHGTGKTVRVLVFCKGEKEEEAKAAGAEFVGFEDLVEKVKGGWNDFDVAVATPDTMSAVGRLGKILAPKGKMPSPKTKTVTFDVADAVKALKAGRINYRTDKTGNVHALVGKVSFEPVSLLENARAFVAELIRVKPASAKGQYIRTAALSSTMGPGVRIDVRDLTETARKGD</sequence>